<dbReference type="HOGENOM" id="CLU_020929_1_0_1"/>
<gene>
    <name evidence="2" type="primary">NDAI0J01120</name>
    <name evidence="2" type="ordered locus">NDAI_0J01120</name>
</gene>
<dbReference type="eggNOG" id="ENOG502QTK4">
    <property type="taxonomic scope" value="Eukaryota"/>
</dbReference>
<name>G0WGS6_NAUDC</name>
<dbReference type="RefSeq" id="XP_003672247.1">
    <property type="nucleotide sequence ID" value="XM_003672199.1"/>
</dbReference>
<organism evidence="2 3">
    <name type="scientific">Naumovozyma dairenensis (strain ATCC 10597 / BCRC 20456 / CBS 421 / NBRC 0211 / NRRL Y-12639)</name>
    <name type="common">Saccharomyces dairenensis</name>
    <dbReference type="NCBI Taxonomy" id="1071378"/>
    <lineage>
        <taxon>Eukaryota</taxon>
        <taxon>Fungi</taxon>
        <taxon>Dikarya</taxon>
        <taxon>Ascomycota</taxon>
        <taxon>Saccharomycotina</taxon>
        <taxon>Saccharomycetes</taxon>
        <taxon>Saccharomycetales</taxon>
        <taxon>Saccharomycetaceae</taxon>
        <taxon>Naumovozyma</taxon>
    </lineage>
</organism>
<proteinExistence type="predicted"/>
<dbReference type="OrthoDB" id="4060589at2759"/>
<dbReference type="EMBL" id="HE580276">
    <property type="protein sequence ID" value="CCD27004.1"/>
    <property type="molecule type" value="Genomic_DNA"/>
</dbReference>
<dbReference type="AlphaFoldDB" id="G0WGS6"/>
<dbReference type="KEGG" id="ndi:NDAI_0J01120"/>
<dbReference type="GO" id="GO:0031625">
    <property type="term" value="F:ubiquitin protein ligase binding"/>
    <property type="evidence" value="ECO:0007669"/>
    <property type="project" value="EnsemblFungi"/>
</dbReference>
<dbReference type="GO" id="GO:0031146">
    <property type="term" value="P:SCF-dependent proteasomal ubiquitin-dependent protein catabolic process"/>
    <property type="evidence" value="ECO:0007669"/>
    <property type="project" value="EnsemblFungi"/>
</dbReference>
<feature type="domain" description="F-box" evidence="1">
    <location>
        <begin position="1"/>
        <end position="44"/>
    </location>
</feature>
<dbReference type="Proteomes" id="UP000000689">
    <property type="component" value="Chromosome 10"/>
</dbReference>
<dbReference type="OMA" id="DEHQRCN"/>
<evidence type="ECO:0000259" key="1">
    <source>
        <dbReference type="PROSITE" id="PS50181"/>
    </source>
</evidence>
<sequence>MLTKLPSEIYDRVLSLLPQHDKVSLTYLSHKIYDLTLPKLYQNLYLNDRYYFPSDYDPSLGTQKWSILRFSYIETNDKSKEFQMNYDVAVHKFQCLVDTLKNSPNKICPYIKRIHTTWHIDDDTLLLFLETIRKFAINLQSFENFLKNRVSDELESKADNLQSLTIIPPKILPTGVASPSYFIRMRKIINLYSFDNLQKLNIHVNACTFFKEKVKKPLRIESLTLNLRSDTYGAEGLQNQVSYYDIFDIASLKELEILSWYNTKDSDLDLYQMWNLTDFYKFLNIEILSLLSINSSESFLKECSNSFHSLKRLKVDFLLDKTLSQPLVNHIAMSPAGKSLKYLDIKFDQVNINIPLLSVEQVDESWHFKIDMNCKCESCHETFRNVILRKYFPTTNSFNVKDSYDIETRNFILHMFKLYPILPHTHFIDINPSLGYNCKPLASHVLNINTLLKYNDCNNTTLKITETDIIKLYHAYLHSFKKIFDFFIQSFGNLQYLVINDLPTKIIQFDEQQKCAMPLFYSHGYKSNQVYEIVNDDSLFD</sequence>
<accession>G0WGS6</accession>
<protein>
    <recommendedName>
        <fullName evidence="1">F-box domain-containing protein</fullName>
    </recommendedName>
</protein>
<keyword evidence="3" id="KW-1185">Reference proteome</keyword>
<dbReference type="GO" id="GO:0019005">
    <property type="term" value="C:SCF ubiquitin ligase complex"/>
    <property type="evidence" value="ECO:0007669"/>
    <property type="project" value="EnsemblFungi"/>
</dbReference>
<dbReference type="InterPro" id="IPR001810">
    <property type="entry name" value="F-box_dom"/>
</dbReference>
<evidence type="ECO:0000313" key="3">
    <source>
        <dbReference type="Proteomes" id="UP000000689"/>
    </source>
</evidence>
<dbReference type="GeneID" id="11494184"/>
<evidence type="ECO:0000313" key="2">
    <source>
        <dbReference type="EMBL" id="CCD27004.1"/>
    </source>
</evidence>
<dbReference type="SUPFAM" id="SSF81383">
    <property type="entry name" value="F-box domain"/>
    <property type="match status" value="1"/>
</dbReference>
<dbReference type="PROSITE" id="PS50181">
    <property type="entry name" value="FBOX"/>
    <property type="match status" value="1"/>
</dbReference>
<reference evidence="2 3" key="1">
    <citation type="journal article" date="2011" name="Proc. Natl. Acad. Sci. U.S.A.">
        <title>Evolutionary erosion of yeast sex chromosomes by mating-type switching accidents.</title>
        <authorList>
            <person name="Gordon J.L."/>
            <person name="Armisen D."/>
            <person name="Proux-Wera E."/>
            <person name="Oheigeartaigh S.S."/>
            <person name="Byrne K.P."/>
            <person name="Wolfe K.H."/>
        </authorList>
    </citation>
    <scope>NUCLEOTIDE SEQUENCE [LARGE SCALE GENOMIC DNA]</scope>
    <source>
        <strain evidence="3">ATCC 10597 / BCRC 20456 / CBS 421 / NBRC 0211 / NRRL Y-12639</strain>
    </source>
</reference>
<dbReference type="InterPro" id="IPR036047">
    <property type="entry name" value="F-box-like_dom_sf"/>
</dbReference>